<name>F3ZZD6_MAHA5</name>
<dbReference type="PROSITE" id="PS50943">
    <property type="entry name" value="HTH_CROC1"/>
    <property type="match status" value="1"/>
</dbReference>
<accession>F3ZZD6</accession>
<dbReference type="EMBL" id="CP002360">
    <property type="protein sequence ID" value="AEE95746.1"/>
    <property type="molecule type" value="Genomic_DNA"/>
</dbReference>
<reference evidence="4" key="1">
    <citation type="submission" date="2010-11" db="EMBL/GenBank/DDBJ databases">
        <title>The complete genome of Mahella australiensis DSM 15567.</title>
        <authorList>
            <consortium name="US DOE Joint Genome Institute (JGI-PGF)"/>
            <person name="Lucas S."/>
            <person name="Copeland A."/>
            <person name="Lapidus A."/>
            <person name="Bruce D."/>
            <person name="Goodwin L."/>
            <person name="Pitluck S."/>
            <person name="Kyrpides N."/>
            <person name="Mavromatis K."/>
            <person name="Pagani I."/>
            <person name="Ivanova N."/>
            <person name="Teshima H."/>
            <person name="Brettin T."/>
            <person name="Detter J.C."/>
            <person name="Han C."/>
            <person name="Tapia R."/>
            <person name="Land M."/>
            <person name="Hauser L."/>
            <person name="Markowitz V."/>
            <person name="Cheng J.-F."/>
            <person name="Hugenholtz P."/>
            <person name="Woyke T."/>
            <person name="Wu D."/>
            <person name="Spring S."/>
            <person name="Pukall R."/>
            <person name="Steenblock K."/>
            <person name="Schneider S."/>
            <person name="Klenk H.-P."/>
            <person name="Eisen J.A."/>
        </authorList>
    </citation>
    <scope>NUCLEOTIDE SEQUENCE [LARGE SCALE GENOMIC DNA]</scope>
    <source>
        <strain evidence="4">DSM 15567 / CIP 107919 / 50-1 BON</strain>
    </source>
</reference>
<keyword evidence="1" id="KW-0238">DNA-binding</keyword>
<dbReference type="Gene3D" id="1.10.260.40">
    <property type="entry name" value="lambda repressor-like DNA-binding domains"/>
    <property type="match status" value="1"/>
</dbReference>
<sequence>MIGKKLKSIRNKRGYTLRQLEKLSGVSHGFLCDIEHDRSDPSLETLHKIANALEIEPAYFLNNANTDEQTNKTA</sequence>
<evidence type="ECO:0000313" key="4">
    <source>
        <dbReference type="Proteomes" id="UP000008457"/>
    </source>
</evidence>
<dbReference type="KEGG" id="mas:Mahau_0542"/>
<dbReference type="STRING" id="697281.Mahau_0542"/>
<dbReference type="InterPro" id="IPR001387">
    <property type="entry name" value="Cro/C1-type_HTH"/>
</dbReference>
<dbReference type="Pfam" id="PF01381">
    <property type="entry name" value="HTH_3"/>
    <property type="match status" value="1"/>
</dbReference>
<gene>
    <name evidence="3" type="ordered locus">Mahau_0542</name>
</gene>
<feature type="domain" description="HTH cro/C1-type" evidence="2">
    <location>
        <begin position="6"/>
        <end position="60"/>
    </location>
</feature>
<dbReference type="PANTHER" id="PTHR46797:SF1">
    <property type="entry name" value="METHYLPHOSPHONATE SYNTHASE"/>
    <property type="match status" value="1"/>
</dbReference>
<dbReference type="GO" id="GO:0005829">
    <property type="term" value="C:cytosol"/>
    <property type="evidence" value="ECO:0007669"/>
    <property type="project" value="TreeGrafter"/>
</dbReference>
<dbReference type="PANTHER" id="PTHR46797">
    <property type="entry name" value="HTH-TYPE TRANSCRIPTIONAL REGULATOR"/>
    <property type="match status" value="1"/>
</dbReference>
<dbReference type="RefSeq" id="WP_013780179.1">
    <property type="nucleotide sequence ID" value="NC_015520.1"/>
</dbReference>
<dbReference type="InterPro" id="IPR050807">
    <property type="entry name" value="TransReg_Diox_bact_type"/>
</dbReference>
<evidence type="ECO:0000259" key="2">
    <source>
        <dbReference type="PROSITE" id="PS50943"/>
    </source>
</evidence>
<reference evidence="3 4" key="2">
    <citation type="journal article" date="2011" name="Stand. Genomic Sci.">
        <title>Complete genome sequence of Mahella australiensis type strain (50-1 BON).</title>
        <authorList>
            <person name="Sikorski J."/>
            <person name="Teshima H."/>
            <person name="Nolan M."/>
            <person name="Lucas S."/>
            <person name="Hammon N."/>
            <person name="Deshpande S."/>
            <person name="Cheng J.F."/>
            <person name="Pitluck S."/>
            <person name="Liolios K."/>
            <person name="Pagani I."/>
            <person name="Ivanova N."/>
            <person name="Huntemann M."/>
            <person name="Mavromatis K."/>
            <person name="Ovchinikova G."/>
            <person name="Pati A."/>
            <person name="Tapia R."/>
            <person name="Han C."/>
            <person name="Goodwin L."/>
            <person name="Chen A."/>
            <person name="Palaniappan K."/>
            <person name="Land M."/>
            <person name="Hauser L."/>
            <person name="Ngatchou-Djao O.D."/>
            <person name="Rohde M."/>
            <person name="Pukall R."/>
            <person name="Spring S."/>
            <person name="Abt B."/>
            <person name="Goker M."/>
            <person name="Detter J.C."/>
            <person name="Woyke T."/>
            <person name="Bristow J."/>
            <person name="Markowitz V."/>
            <person name="Hugenholtz P."/>
            <person name="Eisen J.A."/>
            <person name="Kyrpides N.C."/>
            <person name="Klenk H.P."/>
            <person name="Lapidus A."/>
        </authorList>
    </citation>
    <scope>NUCLEOTIDE SEQUENCE [LARGE SCALE GENOMIC DNA]</scope>
    <source>
        <strain evidence="4">DSM 15567 / CIP 107919 / 50-1 BON</strain>
    </source>
</reference>
<dbReference type="SMART" id="SM00530">
    <property type="entry name" value="HTH_XRE"/>
    <property type="match status" value="1"/>
</dbReference>
<organism evidence="3 4">
    <name type="scientific">Mahella australiensis (strain DSM 15567 / CIP 107919 / 50-1 BON)</name>
    <dbReference type="NCBI Taxonomy" id="697281"/>
    <lineage>
        <taxon>Bacteria</taxon>
        <taxon>Bacillati</taxon>
        <taxon>Bacillota</taxon>
        <taxon>Clostridia</taxon>
        <taxon>Thermoanaerobacterales</taxon>
        <taxon>Thermoanaerobacterales Family IV. Incertae Sedis</taxon>
        <taxon>Mahella</taxon>
    </lineage>
</organism>
<evidence type="ECO:0000256" key="1">
    <source>
        <dbReference type="ARBA" id="ARBA00023125"/>
    </source>
</evidence>
<dbReference type="Proteomes" id="UP000008457">
    <property type="component" value="Chromosome"/>
</dbReference>
<evidence type="ECO:0000313" key="3">
    <source>
        <dbReference type="EMBL" id="AEE95746.1"/>
    </source>
</evidence>
<dbReference type="CDD" id="cd00093">
    <property type="entry name" value="HTH_XRE"/>
    <property type="match status" value="1"/>
</dbReference>
<dbReference type="OrthoDB" id="371153at2"/>
<dbReference type="HOGENOM" id="CLU_066192_29_2_9"/>
<dbReference type="SUPFAM" id="SSF47413">
    <property type="entry name" value="lambda repressor-like DNA-binding domains"/>
    <property type="match status" value="1"/>
</dbReference>
<protein>
    <submittedName>
        <fullName evidence="3">Helix-turn-helix domain protein</fullName>
    </submittedName>
</protein>
<dbReference type="InterPro" id="IPR010982">
    <property type="entry name" value="Lambda_DNA-bd_dom_sf"/>
</dbReference>
<dbReference type="eggNOG" id="COG1396">
    <property type="taxonomic scope" value="Bacteria"/>
</dbReference>
<proteinExistence type="predicted"/>
<dbReference type="GO" id="GO:0003700">
    <property type="term" value="F:DNA-binding transcription factor activity"/>
    <property type="evidence" value="ECO:0007669"/>
    <property type="project" value="TreeGrafter"/>
</dbReference>
<dbReference type="AlphaFoldDB" id="F3ZZD6"/>
<keyword evidence="4" id="KW-1185">Reference proteome</keyword>
<dbReference type="GO" id="GO:0003677">
    <property type="term" value="F:DNA binding"/>
    <property type="evidence" value="ECO:0007669"/>
    <property type="project" value="UniProtKB-KW"/>
</dbReference>